<accession>A0A1B6NUT9</accession>
<proteinExistence type="predicted"/>
<dbReference type="EMBL" id="AYSL01000731">
    <property type="protein sequence ID" value="KTF07133.1"/>
    <property type="molecule type" value="Genomic_DNA"/>
</dbReference>
<reference evidence="1" key="1">
    <citation type="submission" date="2013-11" db="EMBL/GenBank/DDBJ databases">
        <title>Microbial diversity, functional groups and degradation webs in Northern and Southern Mediterranean and Red Sea marine crude oil polluted sites.</title>
        <authorList>
            <person name="Daffonchio D."/>
            <person name="Mapelli F."/>
            <person name="Ferrer M."/>
            <person name="Richter M."/>
            <person name="Cherif A."/>
            <person name="Malkawi H.I."/>
            <person name="Yakimov M.M."/>
            <person name="Abdel-Fattah Y.R."/>
            <person name="Blaghen M."/>
            <person name="Golyshin P.N."/>
            <person name="Kalogerakis N."/>
            <person name="Boon N."/>
            <person name="Magagnini M."/>
            <person name="Fava F."/>
        </authorList>
    </citation>
    <scope>NUCLEOTIDE SEQUENCE</scope>
</reference>
<dbReference type="AlphaFoldDB" id="A0A1B6NUT9"/>
<organism evidence="1">
    <name type="scientific">marine sediment metagenome</name>
    <dbReference type="NCBI Taxonomy" id="412755"/>
    <lineage>
        <taxon>unclassified sequences</taxon>
        <taxon>metagenomes</taxon>
        <taxon>ecological metagenomes</taxon>
    </lineage>
</organism>
<feature type="non-terminal residue" evidence="1">
    <location>
        <position position="1"/>
    </location>
</feature>
<sequence length="29" mass="3394">NERACFTEIYTVLIYVKFDSLKPICKEGL</sequence>
<name>A0A1B6NUT9_9ZZZZ</name>
<comment type="caution">
    <text evidence="1">The sequence shown here is derived from an EMBL/GenBank/DDBJ whole genome shotgun (WGS) entry which is preliminary data.</text>
</comment>
<protein>
    <submittedName>
        <fullName evidence="1">Uncharacterized protein</fullName>
    </submittedName>
</protein>
<gene>
    <name evidence="1" type="ORF">MGSAQ_001370</name>
</gene>
<evidence type="ECO:0000313" key="1">
    <source>
        <dbReference type="EMBL" id="KTF07133.1"/>
    </source>
</evidence>